<dbReference type="NCBIfam" id="TIGR01409">
    <property type="entry name" value="TAT_signal_seq"/>
    <property type="match status" value="1"/>
</dbReference>
<proteinExistence type="predicted"/>
<name>A0ABY0NVL4_9HYPH</name>
<evidence type="ECO:0000313" key="3">
    <source>
        <dbReference type="EMBL" id="SDG22311.1"/>
    </source>
</evidence>
<dbReference type="PROSITE" id="PS51318">
    <property type="entry name" value="TAT"/>
    <property type="match status" value="1"/>
</dbReference>
<dbReference type="InterPro" id="IPR006059">
    <property type="entry name" value="SBP"/>
</dbReference>
<accession>A0ABY0NVL4</accession>
<dbReference type="RefSeq" id="WP_091856860.1">
    <property type="nucleotide sequence ID" value="NZ_FNBZ01000003.1"/>
</dbReference>
<reference evidence="3 4" key="1">
    <citation type="submission" date="2016-10" db="EMBL/GenBank/DDBJ databases">
        <authorList>
            <person name="Varghese N."/>
            <person name="Submissions S."/>
        </authorList>
    </citation>
    <scope>NUCLEOTIDE SEQUENCE [LARGE SCALE GENOMIC DNA]</scope>
    <source>
        <strain evidence="3 4">DSM 26672</strain>
    </source>
</reference>
<evidence type="ECO:0000256" key="2">
    <source>
        <dbReference type="ARBA" id="ARBA00022764"/>
    </source>
</evidence>
<dbReference type="InterPro" id="IPR019546">
    <property type="entry name" value="TAT_signal_bac_arc"/>
</dbReference>
<protein>
    <submittedName>
        <fullName evidence="3">Spermidine/putrescine transport system substrate-binding protein</fullName>
    </submittedName>
</protein>
<dbReference type="Gene3D" id="3.40.190.10">
    <property type="entry name" value="Periplasmic binding protein-like II"/>
    <property type="match status" value="2"/>
</dbReference>
<sequence>MIKNTTFDRISRRNFIAGASAGAVAVPFAGQSFAQSGGSVTVGTWGGDYGRLLRENVDPIMADKAVRVVQDVGDSDTRMAKTIAQRILPRGAVDVQCFDNVKAQALRNADALLPIDPAKLPSWNAIRPEARDPYIVPHIVSAQVIIYDPEQVDEPPTDLDALLSPKYKGKVGAIIANYYAFLMAGALYRGGSLDDYEAGKSYLKDVNANGLRLYAQPEAFTQAFKSKEIAIAVIWQARSIMWQNAGVRIESAWPKSGAMLYVSGLVIPKNAQNKDAAYAYIEAALQPKAQQGFAENMGYMPSIANANLPPNLAKRLELPPDAPKLVSPDLDKLARELPAMSDWWKKNIEYKG</sequence>
<dbReference type="Proteomes" id="UP000199468">
    <property type="component" value="Unassembled WGS sequence"/>
</dbReference>
<dbReference type="PANTHER" id="PTHR30006:SF2">
    <property type="entry name" value="ABC TRANSPORTER SUBSTRATE-BINDING PROTEIN"/>
    <property type="match status" value="1"/>
</dbReference>
<dbReference type="InterPro" id="IPR001188">
    <property type="entry name" value="Sperm_putr-bd"/>
</dbReference>
<keyword evidence="2" id="KW-0574">Periplasm</keyword>
<dbReference type="InterPro" id="IPR006311">
    <property type="entry name" value="TAT_signal"/>
</dbReference>
<keyword evidence="4" id="KW-1185">Reference proteome</keyword>
<keyword evidence="1" id="KW-0732">Signal</keyword>
<dbReference type="Pfam" id="PF13416">
    <property type="entry name" value="SBP_bac_8"/>
    <property type="match status" value="1"/>
</dbReference>
<dbReference type="PRINTS" id="PR00909">
    <property type="entry name" value="SPERMDNBNDNG"/>
</dbReference>
<evidence type="ECO:0000256" key="1">
    <source>
        <dbReference type="ARBA" id="ARBA00022729"/>
    </source>
</evidence>
<dbReference type="PANTHER" id="PTHR30006">
    <property type="entry name" value="THIAMINE-BINDING PERIPLASMIC PROTEIN-RELATED"/>
    <property type="match status" value="1"/>
</dbReference>
<gene>
    <name evidence="3" type="ORF">SAMN05421844_103242</name>
</gene>
<comment type="caution">
    <text evidence="3">The sequence shown here is derived from an EMBL/GenBank/DDBJ whole genome shotgun (WGS) entry which is preliminary data.</text>
</comment>
<evidence type="ECO:0000313" key="4">
    <source>
        <dbReference type="Proteomes" id="UP000199468"/>
    </source>
</evidence>
<dbReference type="EMBL" id="FNBZ01000003">
    <property type="protein sequence ID" value="SDG22311.1"/>
    <property type="molecule type" value="Genomic_DNA"/>
</dbReference>
<organism evidence="3 4">
    <name type="scientific">Bosea robiniae</name>
    <dbReference type="NCBI Taxonomy" id="1036780"/>
    <lineage>
        <taxon>Bacteria</taxon>
        <taxon>Pseudomonadati</taxon>
        <taxon>Pseudomonadota</taxon>
        <taxon>Alphaproteobacteria</taxon>
        <taxon>Hyphomicrobiales</taxon>
        <taxon>Boseaceae</taxon>
        <taxon>Bosea</taxon>
    </lineage>
</organism>
<dbReference type="SUPFAM" id="SSF53850">
    <property type="entry name" value="Periplasmic binding protein-like II"/>
    <property type="match status" value="1"/>
</dbReference>